<dbReference type="EMBL" id="FJOG01000011">
    <property type="protein sequence ID" value="CZR58021.1"/>
    <property type="molecule type" value="Genomic_DNA"/>
</dbReference>
<dbReference type="STRING" id="576137.A0A1L7WZ42"/>
<dbReference type="GO" id="GO:0006890">
    <property type="term" value="P:retrograde vesicle-mediated transport, Golgi to endoplasmic reticulum"/>
    <property type="evidence" value="ECO:0007669"/>
    <property type="project" value="InterPro"/>
</dbReference>
<dbReference type="PANTHER" id="PTHR43066">
    <property type="entry name" value="RHOMBOID-RELATED PROTEIN"/>
    <property type="match status" value="1"/>
</dbReference>
<accession>A0A1L7WZ42</accession>
<keyword evidence="3 5" id="KW-1133">Transmembrane helix</keyword>
<evidence type="ECO:0000256" key="4">
    <source>
        <dbReference type="ARBA" id="ARBA00023136"/>
    </source>
</evidence>
<dbReference type="GO" id="GO:0004252">
    <property type="term" value="F:serine-type endopeptidase activity"/>
    <property type="evidence" value="ECO:0007669"/>
    <property type="project" value="TreeGrafter"/>
</dbReference>
<evidence type="ECO:0000256" key="2">
    <source>
        <dbReference type="ARBA" id="ARBA00022692"/>
    </source>
</evidence>
<protein>
    <recommendedName>
        <fullName evidence="8">UBA domain-containing protein Ucp14</fullName>
    </recommendedName>
</protein>
<dbReference type="SUPFAM" id="SSF144091">
    <property type="entry name" value="Rhomboid-like"/>
    <property type="match status" value="1"/>
</dbReference>
<dbReference type="Gene3D" id="1.20.1540.10">
    <property type="entry name" value="Rhomboid-like"/>
    <property type="match status" value="1"/>
</dbReference>
<feature type="transmembrane region" description="Helical" evidence="5">
    <location>
        <begin position="52"/>
        <end position="75"/>
    </location>
</feature>
<dbReference type="OrthoDB" id="272778at2759"/>
<keyword evidence="2 5" id="KW-0812">Transmembrane</keyword>
<dbReference type="AlphaFoldDB" id="A0A1L7WZ42"/>
<feature type="transmembrane region" description="Helical" evidence="5">
    <location>
        <begin position="183"/>
        <end position="200"/>
    </location>
</feature>
<feature type="transmembrane region" description="Helical" evidence="5">
    <location>
        <begin position="87"/>
        <end position="110"/>
    </location>
</feature>
<evidence type="ECO:0000313" key="6">
    <source>
        <dbReference type="EMBL" id="CZR58021.1"/>
    </source>
</evidence>
<evidence type="ECO:0000256" key="5">
    <source>
        <dbReference type="SAM" id="Phobius"/>
    </source>
</evidence>
<keyword evidence="7" id="KW-1185">Reference proteome</keyword>
<sequence>MLSTGFADAPVSRSLAYGIVAASILASITDSKHYFYIQVDPHLWRYYQIWRIFTYQLCYTNSTEVLFAAMTVYNMRVIERLWGSRKYASFILLSFLFTAIIPPILLSLILRPLSFNNFNYLPAGPTPLIFAILAQYHAVVPHVYKYRIAASAAPPTNEPFVGLTFSDKSYVYLPAVQLSLSQFPGSVLLAFVGWVVGYSWRNEVLPVAMMRWRIPGWMVGITPRKSGEDFEAMRRRLEGENTNAAMATGSDGRNGGEVGRRRTLGRQLLDQFRGAF</sequence>
<dbReference type="Pfam" id="PF08551">
    <property type="entry name" value="DUF1751"/>
    <property type="match status" value="1"/>
</dbReference>
<proteinExistence type="predicted"/>
<evidence type="ECO:0000313" key="7">
    <source>
        <dbReference type="Proteomes" id="UP000184330"/>
    </source>
</evidence>
<evidence type="ECO:0000256" key="3">
    <source>
        <dbReference type="ARBA" id="ARBA00022989"/>
    </source>
</evidence>
<dbReference type="PANTHER" id="PTHR43066:SF21">
    <property type="entry name" value="UBIQUITIN-ASSOCIATED DOMAIN-CONTAINING PROTEIN 2"/>
    <property type="match status" value="1"/>
</dbReference>
<reference evidence="6 7" key="1">
    <citation type="submission" date="2016-03" db="EMBL/GenBank/DDBJ databases">
        <authorList>
            <person name="Ploux O."/>
        </authorList>
    </citation>
    <scope>NUCLEOTIDE SEQUENCE [LARGE SCALE GENOMIC DNA]</scope>
    <source>
        <strain evidence="6 7">UAMH 11012</strain>
    </source>
</reference>
<dbReference type="InterPro" id="IPR013861">
    <property type="entry name" value="TMEM115/Pdh1/Rbl19"/>
</dbReference>
<organism evidence="6 7">
    <name type="scientific">Phialocephala subalpina</name>
    <dbReference type="NCBI Taxonomy" id="576137"/>
    <lineage>
        <taxon>Eukaryota</taxon>
        <taxon>Fungi</taxon>
        <taxon>Dikarya</taxon>
        <taxon>Ascomycota</taxon>
        <taxon>Pezizomycotina</taxon>
        <taxon>Leotiomycetes</taxon>
        <taxon>Helotiales</taxon>
        <taxon>Mollisiaceae</taxon>
        <taxon>Phialocephala</taxon>
        <taxon>Phialocephala fortinii species complex</taxon>
    </lineage>
</organism>
<gene>
    <name evidence="6" type="ORF">PAC_07911</name>
</gene>
<comment type="subcellular location">
    <subcellularLocation>
        <location evidence="1">Membrane</location>
        <topology evidence="1">Multi-pass membrane protein</topology>
    </subcellularLocation>
</comment>
<dbReference type="SMART" id="SM01160">
    <property type="entry name" value="DUF1751"/>
    <property type="match status" value="1"/>
</dbReference>
<dbReference type="InterPro" id="IPR035952">
    <property type="entry name" value="Rhomboid-like_sf"/>
</dbReference>
<dbReference type="Proteomes" id="UP000184330">
    <property type="component" value="Unassembled WGS sequence"/>
</dbReference>
<keyword evidence="4 5" id="KW-0472">Membrane</keyword>
<evidence type="ECO:0008006" key="8">
    <source>
        <dbReference type="Google" id="ProtNLM"/>
    </source>
</evidence>
<evidence type="ECO:0000256" key="1">
    <source>
        <dbReference type="ARBA" id="ARBA00004141"/>
    </source>
</evidence>
<name>A0A1L7WZ42_9HELO</name>
<dbReference type="GO" id="GO:0016020">
    <property type="term" value="C:membrane"/>
    <property type="evidence" value="ECO:0007669"/>
    <property type="project" value="UniProtKB-SubCell"/>
</dbReference>